<organism evidence="2 3">
    <name type="scientific">Calidifontibacillus erzurumensis</name>
    <dbReference type="NCBI Taxonomy" id="2741433"/>
    <lineage>
        <taxon>Bacteria</taxon>
        <taxon>Bacillati</taxon>
        <taxon>Bacillota</taxon>
        <taxon>Bacilli</taxon>
        <taxon>Bacillales</taxon>
        <taxon>Bacillaceae</taxon>
        <taxon>Calidifontibacillus/Schinkia group</taxon>
        <taxon>Calidifontibacillus</taxon>
    </lineage>
</organism>
<sequence length="203" mass="24580">MSLAIQFHTMIAMIIMGGWLGVALDTYGRFLKRPKRASWVLFLYDLLFWIVQALLFFYILLLVNEGQLRFYIILAILCGYAAYQSLFRNLYLKFLEMIIKGSIWTYFFIKRLLTLFVVRPIRGLIKLLIAIVLFIGNVFLMLGKLLWKLLHIFFNIIYRPIKWFFKILWRFVPEKFKMFSKKIEGFYVTKKNIIVKWWKNFRK</sequence>
<name>A0A8J8KCR6_9BACI</name>
<comment type="caution">
    <text evidence="2">The sequence shown here is derived from an EMBL/GenBank/DDBJ whole genome shotgun (WGS) entry which is preliminary data.</text>
</comment>
<dbReference type="InterPro" id="IPR019074">
    <property type="entry name" value="YabQ"/>
</dbReference>
<keyword evidence="1" id="KW-0812">Transmembrane</keyword>
<dbReference type="AlphaFoldDB" id="A0A8J8KCR6"/>
<dbReference type="RefSeq" id="WP_173732094.1">
    <property type="nucleotide sequence ID" value="NZ_JABTTE010000023.1"/>
</dbReference>
<keyword evidence="1" id="KW-0472">Membrane</keyword>
<reference evidence="2" key="1">
    <citation type="submission" date="2020-06" db="EMBL/GenBank/DDBJ databases">
        <title>A novel thermopfilic bacterium from Erzurum, Turkey.</title>
        <authorList>
            <person name="Adiguzel A."/>
            <person name="Ay H."/>
            <person name="Baltaci M.O."/>
        </authorList>
    </citation>
    <scope>NUCLEOTIDE SEQUENCE</scope>
    <source>
        <strain evidence="2">P2</strain>
    </source>
</reference>
<evidence type="ECO:0000313" key="2">
    <source>
        <dbReference type="EMBL" id="NSL52897.1"/>
    </source>
</evidence>
<feature type="transmembrane region" description="Helical" evidence="1">
    <location>
        <begin position="39"/>
        <end position="62"/>
    </location>
</feature>
<protein>
    <submittedName>
        <fullName evidence="2">Spore cortex biosynthesis protein YabQ</fullName>
    </submittedName>
</protein>
<keyword evidence="1" id="KW-1133">Transmembrane helix</keyword>
<dbReference type="EMBL" id="JABTTE010000023">
    <property type="protein sequence ID" value="NSL52897.1"/>
    <property type="molecule type" value="Genomic_DNA"/>
</dbReference>
<dbReference type="Proteomes" id="UP000625804">
    <property type="component" value="Unassembled WGS sequence"/>
</dbReference>
<accession>A0A8J8KCR6</accession>
<dbReference type="Pfam" id="PF09578">
    <property type="entry name" value="Spore_YabQ"/>
    <property type="match status" value="1"/>
</dbReference>
<evidence type="ECO:0000256" key="1">
    <source>
        <dbReference type="SAM" id="Phobius"/>
    </source>
</evidence>
<feature type="transmembrane region" description="Helical" evidence="1">
    <location>
        <begin position="6"/>
        <end position="27"/>
    </location>
</feature>
<feature type="transmembrane region" description="Helical" evidence="1">
    <location>
        <begin position="68"/>
        <end position="91"/>
    </location>
</feature>
<proteinExistence type="predicted"/>
<keyword evidence="3" id="KW-1185">Reference proteome</keyword>
<gene>
    <name evidence="2" type="primary">yabQ</name>
    <name evidence="2" type="ORF">HR057_14165</name>
</gene>
<evidence type="ECO:0000313" key="3">
    <source>
        <dbReference type="Proteomes" id="UP000625804"/>
    </source>
</evidence>
<dbReference type="NCBIfam" id="TIGR02893">
    <property type="entry name" value="spore_yabQ"/>
    <property type="match status" value="1"/>
</dbReference>